<protein>
    <recommendedName>
        <fullName evidence="5">DUF3105 domain-containing protein</fullName>
    </recommendedName>
</protein>
<name>A0A238Z2F1_9PSEU</name>
<feature type="transmembrane region" description="Helical" evidence="2">
    <location>
        <begin position="28"/>
        <end position="52"/>
    </location>
</feature>
<dbReference type="InterPro" id="IPR021454">
    <property type="entry name" value="DUF3105"/>
</dbReference>
<proteinExistence type="predicted"/>
<keyword evidence="2" id="KW-0472">Membrane</keyword>
<evidence type="ECO:0008006" key="5">
    <source>
        <dbReference type="Google" id="ProtNLM"/>
    </source>
</evidence>
<organism evidence="3 4">
    <name type="scientific">Haloechinothrix alba</name>
    <dbReference type="NCBI Taxonomy" id="664784"/>
    <lineage>
        <taxon>Bacteria</taxon>
        <taxon>Bacillati</taxon>
        <taxon>Actinomycetota</taxon>
        <taxon>Actinomycetes</taxon>
        <taxon>Pseudonocardiales</taxon>
        <taxon>Pseudonocardiaceae</taxon>
        <taxon>Haloechinothrix</taxon>
    </lineage>
</organism>
<evidence type="ECO:0000313" key="3">
    <source>
        <dbReference type="EMBL" id="SNR77118.1"/>
    </source>
</evidence>
<reference evidence="3 4" key="1">
    <citation type="submission" date="2017-06" db="EMBL/GenBank/DDBJ databases">
        <authorList>
            <person name="Kim H.J."/>
            <person name="Triplett B.A."/>
        </authorList>
    </citation>
    <scope>NUCLEOTIDE SEQUENCE [LARGE SCALE GENOMIC DNA]</scope>
    <source>
        <strain evidence="3 4">DSM 45207</strain>
    </source>
</reference>
<accession>A0A238Z2F1</accession>
<evidence type="ECO:0000256" key="2">
    <source>
        <dbReference type="SAM" id="Phobius"/>
    </source>
</evidence>
<feature type="region of interest" description="Disordered" evidence="1">
    <location>
        <begin position="219"/>
        <end position="287"/>
    </location>
</feature>
<dbReference type="Pfam" id="PF11303">
    <property type="entry name" value="DUF3105"/>
    <property type="match status" value="1"/>
</dbReference>
<gene>
    <name evidence="3" type="ORF">SAMN06265360_11868</name>
</gene>
<keyword evidence="2" id="KW-0812">Transmembrane</keyword>
<evidence type="ECO:0000313" key="4">
    <source>
        <dbReference type="Proteomes" id="UP000198348"/>
    </source>
</evidence>
<feature type="region of interest" description="Disordered" evidence="1">
    <location>
        <begin position="61"/>
        <end position="84"/>
    </location>
</feature>
<dbReference type="OrthoDB" id="164831at2"/>
<keyword evidence="2" id="KW-1133">Transmembrane helix</keyword>
<keyword evidence="4" id="KW-1185">Reference proteome</keyword>
<dbReference type="RefSeq" id="WP_089302652.1">
    <property type="nucleotide sequence ID" value="NZ_FZNW01000018.1"/>
</dbReference>
<sequence length="287" mass="31190">MAKGGRKKGAKPSGIAAVRSSMVSTRQIPWGTIAAVVAIVALAAVVFGYYLVESAPQRAQEQREEAAAEEFTPTADNPDPSEDIEGITIESYEPALHIQRDQRVDYDHSPPIGGPHEGTWAACNGIVYPEGVRSENMVHALEHGAVWIAYNPDELDAEEREQLEVRVEGRPYTMMSPYPGLDAPISLQAWGHQLKVEDAEDERIDQFIVALRRNTNTYPEARGTCDALGPGQFDPDNPPPFDPTPPGDDAVSMNPDQTELTSEDAMDGQPQESGQPPAEGESDDGEE</sequence>
<dbReference type="EMBL" id="FZNW01000018">
    <property type="protein sequence ID" value="SNR77118.1"/>
    <property type="molecule type" value="Genomic_DNA"/>
</dbReference>
<dbReference type="Proteomes" id="UP000198348">
    <property type="component" value="Unassembled WGS sequence"/>
</dbReference>
<feature type="compositionally biased region" description="Pro residues" evidence="1">
    <location>
        <begin position="236"/>
        <end position="246"/>
    </location>
</feature>
<evidence type="ECO:0000256" key="1">
    <source>
        <dbReference type="SAM" id="MobiDB-lite"/>
    </source>
</evidence>
<dbReference type="AlphaFoldDB" id="A0A238Z2F1"/>